<dbReference type="GO" id="GO:0043565">
    <property type="term" value="F:sequence-specific DNA binding"/>
    <property type="evidence" value="ECO:0007669"/>
    <property type="project" value="InterPro"/>
</dbReference>
<name>A0A5C5VM37_9BACT</name>
<protein>
    <recommendedName>
        <fullName evidence="3">Transposase</fullName>
    </recommendedName>
</protein>
<sequence length="45" mass="5233">MPKRRTFSREFKLAAVKKIIEQGLSYAACDRRSLKCEKTDLFHCG</sequence>
<evidence type="ECO:0000313" key="2">
    <source>
        <dbReference type="Proteomes" id="UP000318878"/>
    </source>
</evidence>
<comment type="caution">
    <text evidence="1">The sequence shown here is derived from an EMBL/GenBank/DDBJ whole genome shotgun (WGS) entry which is preliminary data.</text>
</comment>
<reference evidence="1 2" key="1">
    <citation type="submission" date="2019-02" db="EMBL/GenBank/DDBJ databases">
        <title>Deep-cultivation of Planctomycetes and their phenomic and genomic characterization uncovers novel biology.</title>
        <authorList>
            <person name="Wiegand S."/>
            <person name="Jogler M."/>
            <person name="Boedeker C."/>
            <person name="Pinto D."/>
            <person name="Vollmers J."/>
            <person name="Rivas-Marin E."/>
            <person name="Kohn T."/>
            <person name="Peeters S.H."/>
            <person name="Heuer A."/>
            <person name="Rast P."/>
            <person name="Oberbeckmann S."/>
            <person name="Bunk B."/>
            <person name="Jeske O."/>
            <person name="Meyerdierks A."/>
            <person name="Storesund J.E."/>
            <person name="Kallscheuer N."/>
            <person name="Luecker S."/>
            <person name="Lage O.M."/>
            <person name="Pohl T."/>
            <person name="Merkel B.J."/>
            <person name="Hornburger P."/>
            <person name="Mueller R.-W."/>
            <person name="Bruemmer F."/>
            <person name="Labrenz M."/>
            <person name="Spormann A.M."/>
            <person name="Op Den Camp H."/>
            <person name="Overmann J."/>
            <person name="Amann R."/>
            <person name="Jetten M.S.M."/>
            <person name="Mascher T."/>
            <person name="Medema M.H."/>
            <person name="Devos D.P."/>
            <person name="Kaster A.-K."/>
            <person name="Ovreas L."/>
            <person name="Rohde M."/>
            <person name="Galperin M.Y."/>
            <person name="Jogler C."/>
        </authorList>
    </citation>
    <scope>NUCLEOTIDE SEQUENCE [LARGE SCALE GENOMIC DNA]</scope>
    <source>
        <strain evidence="1 2">Enr8</strain>
    </source>
</reference>
<evidence type="ECO:0008006" key="3">
    <source>
        <dbReference type="Google" id="ProtNLM"/>
    </source>
</evidence>
<dbReference type="EMBL" id="SJPF01000001">
    <property type="protein sequence ID" value="TWT38819.1"/>
    <property type="molecule type" value="Genomic_DNA"/>
</dbReference>
<dbReference type="Proteomes" id="UP000318878">
    <property type="component" value="Unassembled WGS sequence"/>
</dbReference>
<organism evidence="1 2">
    <name type="scientific">Blastopirellula retiformator</name>
    <dbReference type="NCBI Taxonomy" id="2527970"/>
    <lineage>
        <taxon>Bacteria</taxon>
        <taxon>Pseudomonadati</taxon>
        <taxon>Planctomycetota</taxon>
        <taxon>Planctomycetia</taxon>
        <taxon>Pirellulales</taxon>
        <taxon>Pirellulaceae</taxon>
        <taxon>Blastopirellula</taxon>
    </lineage>
</organism>
<evidence type="ECO:0000313" key="1">
    <source>
        <dbReference type="EMBL" id="TWT38819.1"/>
    </source>
</evidence>
<accession>A0A5C5VM37</accession>
<dbReference type="SUPFAM" id="SSF48295">
    <property type="entry name" value="TrpR-like"/>
    <property type="match status" value="1"/>
</dbReference>
<dbReference type="InterPro" id="IPR010921">
    <property type="entry name" value="Trp_repressor/repl_initiator"/>
</dbReference>
<gene>
    <name evidence="1" type="ORF">Enr8_05130</name>
</gene>
<dbReference type="AlphaFoldDB" id="A0A5C5VM37"/>
<keyword evidence="2" id="KW-1185">Reference proteome</keyword>
<dbReference type="GO" id="GO:0006313">
    <property type="term" value="P:DNA transposition"/>
    <property type="evidence" value="ECO:0007669"/>
    <property type="project" value="InterPro"/>
</dbReference>
<dbReference type="GO" id="GO:0004803">
    <property type="term" value="F:transposase activity"/>
    <property type="evidence" value="ECO:0007669"/>
    <property type="project" value="InterPro"/>
</dbReference>
<proteinExistence type="predicted"/>